<dbReference type="Proteomes" id="UP000319342">
    <property type="component" value="Chromosome"/>
</dbReference>
<proteinExistence type="predicted"/>
<dbReference type="Gene3D" id="3.40.50.1820">
    <property type="entry name" value="alpha/beta hydrolase"/>
    <property type="match status" value="1"/>
</dbReference>
<organism evidence="4 5">
    <name type="scientific">Rohdeia mirabilis</name>
    <dbReference type="NCBI Taxonomy" id="2528008"/>
    <lineage>
        <taxon>Bacteria</taxon>
        <taxon>Pseudomonadati</taxon>
        <taxon>Planctomycetota</taxon>
        <taxon>Planctomycetia</taxon>
        <taxon>Planctomycetia incertae sedis</taxon>
        <taxon>Rohdeia</taxon>
    </lineage>
</organism>
<dbReference type="EMBL" id="CP036290">
    <property type="protein sequence ID" value="QDU85985.1"/>
    <property type="molecule type" value="Genomic_DNA"/>
</dbReference>
<accession>A0A518D3G0</accession>
<dbReference type="SUPFAM" id="SSF53474">
    <property type="entry name" value="alpha/beta-Hydrolases"/>
    <property type="match status" value="1"/>
</dbReference>
<keyword evidence="5" id="KW-1185">Reference proteome</keyword>
<evidence type="ECO:0000313" key="5">
    <source>
        <dbReference type="Proteomes" id="UP000319342"/>
    </source>
</evidence>
<dbReference type="GO" id="GO:0106435">
    <property type="term" value="F:carboxylesterase activity"/>
    <property type="evidence" value="ECO:0007669"/>
    <property type="project" value="UniProtKB-EC"/>
</dbReference>
<evidence type="ECO:0000256" key="2">
    <source>
        <dbReference type="SAM" id="Phobius"/>
    </source>
</evidence>
<feature type="domain" description="BD-FAE-like" evidence="3">
    <location>
        <begin position="141"/>
        <end position="359"/>
    </location>
</feature>
<dbReference type="Pfam" id="PF20434">
    <property type="entry name" value="BD-FAE"/>
    <property type="match status" value="1"/>
</dbReference>
<feature type="transmembrane region" description="Helical" evidence="2">
    <location>
        <begin position="32"/>
        <end position="58"/>
    </location>
</feature>
<dbReference type="InterPro" id="IPR029058">
    <property type="entry name" value="AB_hydrolase_fold"/>
</dbReference>
<dbReference type="AlphaFoldDB" id="A0A518D3G0"/>
<dbReference type="RefSeq" id="WP_145190380.1">
    <property type="nucleotide sequence ID" value="NZ_CP036290.1"/>
</dbReference>
<reference evidence="4 5" key="1">
    <citation type="submission" date="2019-02" db="EMBL/GenBank/DDBJ databases">
        <title>Deep-cultivation of Planctomycetes and their phenomic and genomic characterization uncovers novel biology.</title>
        <authorList>
            <person name="Wiegand S."/>
            <person name="Jogler M."/>
            <person name="Boedeker C."/>
            <person name="Pinto D."/>
            <person name="Vollmers J."/>
            <person name="Rivas-Marin E."/>
            <person name="Kohn T."/>
            <person name="Peeters S.H."/>
            <person name="Heuer A."/>
            <person name="Rast P."/>
            <person name="Oberbeckmann S."/>
            <person name="Bunk B."/>
            <person name="Jeske O."/>
            <person name="Meyerdierks A."/>
            <person name="Storesund J.E."/>
            <person name="Kallscheuer N."/>
            <person name="Luecker S."/>
            <person name="Lage O.M."/>
            <person name="Pohl T."/>
            <person name="Merkel B.J."/>
            <person name="Hornburger P."/>
            <person name="Mueller R.-W."/>
            <person name="Bruemmer F."/>
            <person name="Labrenz M."/>
            <person name="Spormann A.M."/>
            <person name="Op den Camp H."/>
            <person name="Overmann J."/>
            <person name="Amann R."/>
            <person name="Jetten M.S.M."/>
            <person name="Mascher T."/>
            <person name="Medema M.H."/>
            <person name="Devos D.P."/>
            <person name="Kaster A.-K."/>
            <person name="Ovreas L."/>
            <person name="Rohde M."/>
            <person name="Galperin M.Y."/>
            <person name="Jogler C."/>
        </authorList>
    </citation>
    <scope>NUCLEOTIDE SEQUENCE [LARGE SCALE GENOMIC DNA]</scope>
    <source>
        <strain evidence="4 5">Pla163</strain>
    </source>
</reference>
<dbReference type="PANTHER" id="PTHR48081">
    <property type="entry name" value="AB HYDROLASE SUPERFAMILY PROTEIN C4A8.06C"/>
    <property type="match status" value="1"/>
</dbReference>
<sequence>MNSRFIAALALLVLDLPWILWGWVPAPTIELWYLAAFANELRPLWIAIALVAAGLALASRRGGARETRRGLLHGVMHGALVAFALVGVVAAVVLESRRFEVAEDLGVELSPGRFLTEWTQGVGEPAAVVDFARVEERTLRLDVWAPDGGTSAAPTRIAVVRVHGGSWAFGERSEAPHWCRFLTEHDCVVFDVEYRLTPPPRWRDAVQDVRAAVRWVRAHASEWNVDRIVVMGASAGGHLALCAAYGDDADFPPSPLVGGAANGARTGDVPVVGAIAISPPVVLDIGFDADYPWWYPIDLRSTERVEQLIGGTPDDFPERFALASPTTHVTATSPRTLLIHGANDRLVWPANVERLAERLAAFGVHYELVLLPATDHLFEYVPGGFGTQIAEERVARFLTGL</sequence>
<keyword evidence="2" id="KW-0472">Membrane</keyword>
<dbReference type="OrthoDB" id="265201at2"/>
<keyword evidence="2" id="KW-1133">Transmembrane helix</keyword>
<dbReference type="EC" id="3.1.1.1" evidence="4"/>
<dbReference type="InterPro" id="IPR050300">
    <property type="entry name" value="GDXG_lipolytic_enzyme"/>
</dbReference>
<feature type="transmembrane region" description="Helical" evidence="2">
    <location>
        <begin position="70"/>
        <end position="94"/>
    </location>
</feature>
<evidence type="ECO:0000259" key="3">
    <source>
        <dbReference type="Pfam" id="PF20434"/>
    </source>
</evidence>
<evidence type="ECO:0000313" key="4">
    <source>
        <dbReference type="EMBL" id="QDU85985.1"/>
    </source>
</evidence>
<keyword evidence="1 4" id="KW-0378">Hydrolase</keyword>
<gene>
    <name evidence="4" type="primary">lipF</name>
    <name evidence="4" type="ORF">Pla163_31320</name>
</gene>
<keyword evidence="2" id="KW-0812">Transmembrane</keyword>
<name>A0A518D3G0_9BACT</name>
<dbReference type="InterPro" id="IPR049492">
    <property type="entry name" value="BD-FAE-like_dom"/>
</dbReference>
<protein>
    <submittedName>
        <fullName evidence="4">Carboxylesterase LipF</fullName>
        <ecNumber evidence="4">3.1.1.1</ecNumber>
    </submittedName>
</protein>
<dbReference type="PANTHER" id="PTHR48081:SF13">
    <property type="entry name" value="ALPHA_BETA HYDROLASE"/>
    <property type="match status" value="1"/>
</dbReference>
<evidence type="ECO:0000256" key="1">
    <source>
        <dbReference type="ARBA" id="ARBA00022801"/>
    </source>
</evidence>